<dbReference type="GO" id="GO:0005524">
    <property type="term" value="F:ATP binding"/>
    <property type="evidence" value="ECO:0007669"/>
    <property type="project" value="InterPro"/>
</dbReference>
<evidence type="ECO:0000313" key="5">
    <source>
        <dbReference type="EMBL" id="CAG8794466.1"/>
    </source>
</evidence>
<dbReference type="InterPro" id="IPR009080">
    <property type="entry name" value="tRNAsynth_Ia_anticodon-bd"/>
</dbReference>
<proteinExistence type="inferred from homology"/>
<dbReference type="GO" id="GO:0006420">
    <property type="term" value="P:arginyl-tRNA aminoacylation"/>
    <property type="evidence" value="ECO:0007669"/>
    <property type="project" value="InterPro"/>
</dbReference>
<name>A0A9N9P1U3_9GLOM</name>
<evidence type="ECO:0000256" key="3">
    <source>
        <dbReference type="ARBA" id="ARBA00049339"/>
    </source>
</evidence>
<dbReference type="EMBL" id="CAJVQA010028365">
    <property type="protein sequence ID" value="CAG8794466.1"/>
    <property type="molecule type" value="Genomic_DNA"/>
</dbReference>
<dbReference type="PRINTS" id="PR01038">
    <property type="entry name" value="TRNASYNTHARG"/>
</dbReference>
<evidence type="ECO:0000259" key="4">
    <source>
        <dbReference type="Pfam" id="PF05746"/>
    </source>
</evidence>
<dbReference type="PANTHER" id="PTHR11956">
    <property type="entry name" value="ARGINYL-TRNA SYNTHETASE"/>
    <property type="match status" value="1"/>
</dbReference>
<feature type="domain" description="DALR anticodon binding" evidence="4">
    <location>
        <begin position="258"/>
        <end position="298"/>
    </location>
</feature>
<sequence>MKEFLSSRNIEPLHLPPYTPELNPQIEKNLPRTYEELRSEITKTINALNQKELKYVSTNPTGYLHLAHLRQAVIGNTLANVYQFLGYEFQNISYPLTTNLTYPGQATQDAANYLIQNKIRQDLNRCGLREKKLVYTADGASFFRTSLAGDEKDRVIIKQDADHHGFIPRLKGACQLLDYNPDRIKIVLVQTLSLLAETGQTQKFSKRFGNTITLDEVGQYLKLDQLKFFLLEKESNQPLHINTTLLQEKQEKTRLYYIQYAHARCHQIFQKAQEKKISEISSHLNLLTEKKERKILNLL</sequence>
<evidence type="ECO:0000313" key="6">
    <source>
        <dbReference type="Proteomes" id="UP000789759"/>
    </source>
</evidence>
<dbReference type="AlphaFoldDB" id="A0A9N9P1U3"/>
<dbReference type="InterPro" id="IPR036397">
    <property type="entry name" value="RNaseH_sf"/>
</dbReference>
<evidence type="ECO:0000256" key="1">
    <source>
        <dbReference type="ARBA" id="ARBA00005594"/>
    </source>
</evidence>
<dbReference type="Gene3D" id="3.40.50.620">
    <property type="entry name" value="HUPs"/>
    <property type="match status" value="2"/>
</dbReference>
<comment type="similarity">
    <text evidence="1">Belongs to the class-I aminoacyl-tRNA synthetase family.</text>
</comment>
<evidence type="ECO:0000256" key="2">
    <source>
        <dbReference type="ARBA" id="ARBA00012837"/>
    </source>
</evidence>
<dbReference type="OrthoDB" id="6776644at2759"/>
<dbReference type="SUPFAM" id="SSF52374">
    <property type="entry name" value="Nucleotidylyl transferase"/>
    <property type="match status" value="1"/>
</dbReference>
<protein>
    <recommendedName>
        <fullName evidence="2">arginine--tRNA ligase</fullName>
        <ecNumber evidence="2">6.1.1.19</ecNumber>
    </recommendedName>
</protein>
<dbReference type="SUPFAM" id="SSF47323">
    <property type="entry name" value="Anticodon-binding domain of a subclass of class I aminoacyl-tRNA synthetases"/>
    <property type="match status" value="1"/>
</dbReference>
<keyword evidence="6" id="KW-1185">Reference proteome</keyword>
<gene>
    <name evidence="5" type="ORF">CPELLU_LOCUS17240</name>
</gene>
<comment type="caution">
    <text evidence="5">The sequence shown here is derived from an EMBL/GenBank/DDBJ whole genome shotgun (WGS) entry which is preliminary data.</text>
</comment>
<dbReference type="InterPro" id="IPR014729">
    <property type="entry name" value="Rossmann-like_a/b/a_fold"/>
</dbReference>
<dbReference type="EC" id="6.1.1.19" evidence="2"/>
<dbReference type="GO" id="GO:0004814">
    <property type="term" value="F:arginine-tRNA ligase activity"/>
    <property type="evidence" value="ECO:0007669"/>
    <property type="project" value="UniProtKB-EC"/>
</dbReference>
<reference evidence="5" key="1">
    <citation type="submission" date="2021-06" db="EMBL/GenBank/DDBJ databases">
        <authorList>
            <person name="Kallberg Y."/>
            <person name="Tangrot J."/>
            <person name="Rosling A."/>
        </authorList>
    </citation>
    <scope>NUCLEOTIDE SEQUENCE</scope>
    <source>
        <strain evidence="5">FL966</strain>
    </source>
</reference>
<comment type="catalytic activity">
    <reaction evidence="3">
        <text>tRNA(Arg) + L-arginine + ATP = L-arginyl-tRNA(Arg) + AMP + diphosphate</text>
        <dbReference type="Rhea" id="RHEA:20301"/>
        <dbReference type="Rhea" id="RHEA-COMP:9658"/>
        <dbReference type="Rhea" id="RHEA-COMP:9673"/>
        <dbReference type="ChEBI" id="CHEBI:30616"/>
        <dbReference type="ChEBI" id="CHEBI:32682"/>
        <dbReference type="ChEBI" id="CHEBI:33019"/>
        <dbReference type="ChEBI" id="CHEBI:78442"/>
        <dbReference type="ChEBI" id="CHEBI:78513"/>
        <dbReference type="ChEBI" id="CHEBI:456215"/>
        <dbReference type="EC" id="6.1.1.19"/>
    </reaction>
</comment>
<dbReference type="Proteomes" id="UP000789759">
    <property type="component" value="Unassembled WGS sequence"/>
</dbReference>
<dbReference type="PANTHER" id="PTHR11956:SF5">
    <property type="entry name" value="ARGININE--TRNA LIGASE, CYTOPLASMIC"/>
    <property type="match status" value="1"/>
</dbReference>
<dbReference type="InterPro" id="IPR001278">
    <property type="entry name" value="Arg-tRNA-ligase"/>
</dbReference>
<dbReference type="Gene3D" id="3.30.420.10">
    <property type="entry name" value="Ribonuclease H-like superfamily/Ribonuclease H"/>
    <property type="match status" value="1"/>
</dbReference>
<accession>A0A9N9P1U3</accession>
<dbReference type="Pfam" id="PF05746">
    <property type="entry name" value="DALR_1"/>
    <property type="match status" value="1"/>
</dbReference>
<dbReference type="GO" id="GO:0003676">
    <property type="term" value="F:nucleic acid binding"/>
    <property type="evidence" value="ECO:0007669"/>
    <property type="project" value="InterPro"/>
</dbReference>
<dbReference type="Gene3D" id="1.10.730.10">
    <property type="entry name" value="Isoleucyl-tRNA Synthetase, Domain 1"/>
    <property type="match status" value="1"/>
</dbReference>
<feature type="non-terminal residue" evidence="5">
    <location>
        <position position="299"/>
    </location>
</feature>
<organism evidence="5 6">
    <name type="scientific">Cetraspora pellucida</name>
    <dbReference type="NCBI Taxonomy" id="1433469"/>
    <lineage>
        <taxon>Eukaryota</taxon>
        <taxon>Fungi</taxon>
        <taxon>Fungi incertae sedis</taxon>
        <taxon>Mucoromycota</taxon>
        <taxon>Glomeromycotina</taxon>
        <taxon>Glomeromycetes</taxon>
        <taxon>Diversisporales</taxon>
        <taxon>Gigasporaceae</taxon>
        <taxon>Cetraspora</taxon>
    </lineage>
</organism>
<dbReference type="InterPro" id="IPR008909">
    <property type="entry name" value="DALR_anticod-bd"/>
</dbReference>